<keyword evidence="3" id="KW-1185">Reference proteome</keyword>
<feature type="compositionally biased region" description="Polar residues" evidence="1">
    <location>
        <begin position="44"/>
        <end position="66"/>
    </location>
</feature>
<name>A0ABR4GCC3_9EURO</name>
<dbReference type="EMBL" id="JBFTWV010000024">
    <property type="protein sequence ID" value="KAL2796688.1"/>
    <property type="molecule type" value="Genomic_DNA"/>
</dbReference>
<organism evidence="2 3">
    <name type="scientific">Aspergillus keveii</name>
    <dbReference type="NCBI Taxonomy" id="714993"/>
    <lineage>
        <taxon>Eukaryota</taxon>
        <taxon>Fungi</taxon>
        <taxon>Dikarya</taxon>
        <taxon>Ascomycota</taxon>
        <taxon>Pezizomycotina</taxon>
        <taxon>Eurotiomycetes</taxon>
        <taxon>Eurotiomycetidae</taxon>
        <taxon>Eurotiales</taxon>
        <taxon>Aspergillaceae</taxon>
        <taxon>Aspergillus</taxon>
        <taxon>Aspergillus subgen. Nidulantes</taxon>
    </lineage>
</organism>
<dbReference type="Proteomes" id="UP001610563">
    <property type="component" value="Unassembled WGS sequence"/>
</dbReference>
<reference evidence="2 3" key="1">
    <citation type="submission" date="2024-07" db="EMBL/GenBank/DDBJ databases">
        <title>Section-level genome sequencing and comparative genomics of Aspergillus sections Usti and Cavernicolus.</title>
        <authorList>
            <consortium name="Lawrence Berkeley National Laboratory"/>
            <person name="Nybo J.L."/>
            <person name="Vesth T.C."/>
            <person name="Theobald S."/>
            <person name="Frisvad J.C."/>
            <person name="Larsen T.O."/>
            <person name="Kjaerboelling I."/>
            <person name="Rothschild-Mancinelli K."/>
            <person name="Lyhne E.K."/>
            <person name="Kogle M.E."/>
            <person name="Barry K."/>
            <person name="Clum A."/>
            <person name="Na H."/>
            <person name="Ledsgaard L."/>
            <person name="Lin J."/>
            <person name="Lipzen A."/>
            <person name="Kuo A."/>
            <person name="Riley R."/>
            <person name="Mondo S."/>
            <person name="Labutti K."/>
            <person name="Haridas S."/>
            <person name="Pangalinan J."/>
            <person name="Salamov A.A."/>
            <person name="Simmons B.A."/>
            <person name="Magnuson J.K."/>
            <person name="Chen J."/>
            <person name="Drula E."/>
            <person name="Henrissat B."/>
            <person name="Wiebenga A."/>
            <person name="Lubbers R.J."/>
            <person name="Gomes A.C."/>
            <person name="Makela M.R."/>
            <person name="Stajich J."/>
            <person name="Grigoriev I.V."/>
            <person name="Mortensen U.H."/>
            <person name="De Vries R.P."/>
            <person name="Baker S.E."/>
            <person name="Andersen M.R."/>
        </authorList>
    </citation>
    <scope>NUCLEOTIDE SEQUENCE [LARGE SCALE GENOMIC DNA]</scope>
    <source>
        <strain evidence="2 3">CBS 209.92</strain>
    </source>
</reference>
<proteinExistence type="predicted"/>
<comment type="caution">
    <text evidence="2">The sequence shown here is derived from an EMBL/GenBank/DDBJ whole genome shotgun (WGS) entry which is preliminary data.</text>
</comment>
<gene>
    <name evidence="2" type="ORF">BJX66DRAFT_335672</name>
</gene>
<protein>
    <submittedName>
        <fullName evidence="2">Uncharacterized protein</fullName>
    </submittedName>
</protein>
<evidence type="ECO:0000313" key="2">
    <source>
        <dbReference type="EMBL" id="KAL2796688.1"/>
    </source>
</evidence>
<evidence type="ECO:0000256" key="1">
    <source>
        <dbReference type="SAM" id="MobiDB-lite"/>
    </source>
</evidence>
<sequence>MSKEWPPFESGQHRRRAKKRKIMDSSSIASDSDSSLGRGDRDAPSSSHNRASTTAVSLSTSKDSISSALTGQSSSVTLNIPCIECAQIAIQQEDDGEIRPYHCVFDNQSERCDRCVADGDVCEPLPQPFCGVYGRLMAMNLDSKALSASEDFLEELKRGLDARQTEKSVATQLKVLNRNVLRLINDRRESASKELLGDEHLLEWPRIWEDSENRLKQKHGL</sequence>
<evidence type="ECO:0000313" key="3">
    <source>
        <dbReference type="Proteomes" id="UP001610563"/>
    </source>
</evidence>
<feature type="region of interest" description="Disordered" evidence="1">
    <location>
        <begin position="1"/>
        <end position="66"/>
    </location>
</feature>
<feature type="compositionally biased region" description="Low complexity" evidence="1">
    <location>
        <begin position="24"/>
        <end position="37"/>
    </location>
</feature>
<accession>A0ABR4GCC3</accession>